<dbReference type="PANTHER" id="PTHR43667">
    <property type="entry name" value="CYCLOPROPANE-FATTY-ACYL-PHOSPHOLIPID SYNTHASE"/>
    <property type="match status" value="1"/>
</dbReference>
<dbReference type="Proteomes" id="UP000019141">
    <property type="component" value="Unassembled WGS sequence"/>
</dbReference>
<dbReference type="InterPro" id="IPR050723">
    <property type="entry name" value="CFA/CMAS"/>
</dbReference>
<evidence type="ECO:0000313" key="1">
    <source>
        <dbReference type="EMBL" id="ETX02748.1"/>
    </source>
</evidence>
<protein>
    <recommendedName>
        <fullName evidence="3">Methyltransferase domain-containing protein</fullName>
    </recommendedName>
</protein>
<comment type="caution">
    <text evidence="1">The sequence shown here is derived from an EMBL/GenBank/DDBJ whole genome shotgun (WGS) entry which is preliminary data.</text>
</comment>
<gene>
    <name evidence="1" type="ORF">ETSY1_02495</name>
</gene>
<dbReference type="SUPFAM" id="SSF53335">
    <property type="entry name" value="S-adenosyl-L-methionine-dependent methyltransferases"/>
    <property type="match status" value="1"/>
</dbReference>
<keyword evidence="2" id="KW-1185">Reference proteome</keyword>
<reference evidence="1 2" key="1">
    <citation type="journal article" date="2014" name="Nature">
        <title>An environmental bacterial taxon with a large and distinct metabolic repertoire.</title>
        <authorList>
            <person name="Wilson M.C."/>
            <person name="Mori T."/>
            <person name="Ruckert C."/>
            <person name="Uria A.R."/>
            <person name="Helf M.J."/>
            <person name="Takada K."/>
            <person name="Gernert C."/>
            <person name="Steffens U.A."/>
            <person name="Heycke N."/>
            <person name="Schmitt S."/>
            <person name="Rinke C."/>
            <person name="Helfrich E.J."/>
            <person name="Brachmann A.O."/>
            <person name="Gurgui C."/>
            <person name="Wakimoto T."/>
            <person name="Kracht M."/>
            <person name="Crusemann M."/>
            <person name="Hentschel U."/>
            <person name="Abe I."/>
            <person name="Matsunaga S."/>
            <person name="Kalinowski J."/>
            <person name="Takeyama H."/>
            <person name="Piel J."/>
        </authorList>
    </citation>
    <scope>NUCLEOTIDE SEQUENCE [LARGE SCALE GENOMIC DNA]</scope>
    <source>
        <strain evidence="2">TSY1</strain>
    </source>
</reference>
<dbReference type="InterPro" id="IPR029063">
    <property type="entry name" value="SAM-dependent_MTases_sf"/>
</dbReference>
<evidence type="ECO:0008006" key="3">
    <source>
        <dbReference type="Google" id="ProtNLM"/>
    </source>
</evidence>
<dbReference type="Gene3D" id="3.40.50.150">
    <property type="entry name" value="Vaccinia Virus protein VP39"/>
    <property type="match status" value="1"/>
</dbReference>
<dbReference type="HOGENOM" id="CLU_1252924_0_0_7"/>
<evidence type="ECO:0000313" key="2">
    <source>
        <dbReference type="Proteomes" id="UP000019141"/>
    </source>
</evidence>
<dbReference type="AlphaFoldDB" id="W4LXX1"/>
<organism evidence="1 2">
    <name type="scientific">Entotheonella factor</name>
    <dbReference type="NCBI Taxonomy" id="1429438"/>
    <lineage>
        <taxon>Bacteria</taxon>
        <taxon>Pseudomonadati</taxon>
        <taxon>Nitrospinota/Tectimicrobiota group</taxon>
        <taxon>Candidatus Tectimicrobiota</taxon>
        <taxon>Candidatus Entotheonellia</taxon>
        <taxon>Candidatus Entotheonellales</taxon>
        <taxon>Candidatus Entotheonellaceae</taxon>
        <taxon>Candidatus Entotheonella</taxon>
    </lineage>
</organism>
<sequence>MTDHDETPFDLDRFYSMESIRAWQQIIGQDLHYHFGYFYGSEDLETGLRQTVRNYYDHIAPGARVLDVGCGWGGPAKMLMEEHHCTVTGISSSTSQVDYCRSLGLDVWHQDVECEPLVCFGDHDVTFCLEMISHIRNKGQLLRQLRACASRLILSESCAADSYWGERTTFGGSIVLCTVSELVREVEEAGWKIQSIHNRRFSSLRTIALWQQNLDGCRSHT</sequence>
<feature type="non-terminal residue" evidence="1">
    <location>
        <position position="221"/>
    </location>
</feature>
<dbReference type="InterPro" id="IPR010743">
    <property type="entry name" value="Methionine_synth_MetW"/>
</dbReference>
<accession>W4LXX1</accession>
<proteinExistence type="predicted"/>
<name>W4LXX1_ENTF1</name>
<dbReference type="EMBL" id="AZHW01000110">
    <property type="protein sequence ID" value="ETX02748.1"/>
    <property type="molecule type" value="Genomic_DNA"/>
</dbReference>
<dbReference type="PANTHER" id="PTHR43667:SF2">
    <property type="entry name" value="FATTY ACID C-METHYL TRANSFERASE"/>
    <property type="match status" value="1"/>
</dbReference>
<dbReference type="Pfam" id="PF07021">
    <property type="entry name" value="MetW"/>
    <property type="match status" value="1"/>
</dbReference>